<keyword evidence="1" id="KW-0812">Transmembrane</keyword>
<dbReference type="PANTHER" id="PTHR32089:SF112">
    <property type="entry name" value="LYSOZYME-LIKE PROTEIN-RELATED"/>
    <property type="match status" value="1"/>
</dbReference>
<dbReference type="Proteomes" id="UP000253529">
    <property type="component" value="Unassembled WGS sequence"/>
</dbReference>
<dbReference type="GO" id="GO:0016020">
    <property type="term" value="C:membrane"/>
    <property type="evidence" value="ECO:0007669"/>
    <property type="project" value="InterPro"/>
</dbReference>
<comment type="caution">
    <text evidence="4">The sequence shown here is derived from an EMBL/GenBank/DDBJ whole genome shotgun (WGS) entry which is preliminary data.</text>
</comment>
<evidence type="ECO:0000259" key="2">
    <source>
        <dbReference type="PROSITE" id="PS50125"/>
    </source>
</evidence>
<dbReference type="GO" id="GO:0009190">
    <property type="term" value="P:cyclic nucleotide biosynthetic process"/>
    <property type="evidence" value="ECO:0007669"/>
    <property type="project" value="InterPro"/>
</dbReference>
<feature type="domain" description="HAMP" evidence="3">
    <location>
        <begin position="438"/>
        <end position="490"/>
    </location>
</feature>
<name>A0A366F142_9HYPH</name>
<keyword evidence="1" id="KW-1133">Transmembrane helix</keyword>
<dbReference type="SUPFAM" id="SSF55073">
    <property type="entry name" value="Nucleotide cyclase"/>
    <property type="match status" value="1"/>
</dbReference>
<keyword evidence="1" id="KW-0472">Membrane</keyword>
<dbReference type="GO" id="GO:0035556">
    <property type="term" value="P:intracellular signal transduction"/>
    <property type="evidence" value="ECO:0007669"/>
    <property type="project" value="InterPro"/>
</dbReference>
<dbReference type="EMBL" id="QNRK01000027">
    <property type="protein sequence ID" value="RBP07435.1"/>
    <property type="molecule type" value="Genomic_DNA"/>
</dbReference>
<accession>A0A366F142</accession>
<dbReference type="OrthoDB" id="315417at2"/>
<proteinExistence type="predicted"/>
<dbReference type="SMART" id="SM00044">
    <property type="entry name" value="CYCc"/>
    <property type="match status" value="1"/>
</dbReference>
<dbReference type="PROSITE" id="PS50885">
    <property type="entry name" value="HAMP"/>
    <property type="match status" value="1"/>
</dbReference>
<dbReference type="Gene3D" id="6.10.340.10">
    <property type="match status" value="1"/>
</dbReference>
<protein>
    <submittedName>
        <fullName evidence="4">Class 3 adenylate cyclase</fullName>
    </submittedName>
</protein>
<evidence type="ECO:0000313" key="4">
    <source>
        <dbReference type="EMBL" id="RBP07435.1"/>
    </source>
</evidence>
<feature type="domain" description="Guanylate cyclase" evidence="2">
    <location>
        <begin position="527"/>
        <end position="657"/>
    </location>
</feature>
<dbReference type="SMART" id="SM00304">
    <property type="entry name" value="HAMP"/>
    <property type="match status" value="1"/>
</dbReference>
<dbReference type="InterPro" id="IPR003660">
    <property type="entry name" value="HAMP_dom"/>
</dbReference>
<organism evidence="4 5">
    <name type="scientific">Roseiarcus fermentans</name>
    <dbReference type="NCBI Taxonomy" id="1473586"/>
    <lineage>
        <taxon>Bacteria</taxon>
        <taxon>Pseudomonadati</taxon>
        <taxon>Pseudomonadota</taxon>
        <taxon>Alphaproteobacteria</taxon>
        <taxon>Hyphomicrobiales</taxon>
        <taxon>Roseiarcaceae</taxon>
        <taxon>Roseiarcus</taxon>
    </lineage>
</organism>
<dbReference type="PROSITE" id="PS50125">
    <property type="entry name" value="GUANYLATE_CYCLASE_2"/>
    <property type="match status" value="1"/>
</dbReference>
<dbReference type="CDD" id="cd06225">
    <property type="entry name" value="HAMP"/>
    <property type="match status" value="1"/>
</dbReference>
<evidence type="ECO:0000259" key="3">
    <source>
        <dbReference type="PROSITE" id="PS50885"/>
    </source>
</evidence>
<dbReference type="RefSeq" id="WP_113891355.1">
    <property type="nucleotide sequence ID" value="NZ_QNRK01000027.1"/>
</dbReference>
<sequence>MRLSLRSKIILTLLPLGLVCLAIGGALGYRTGYTALTASIEQQLTAQREAKRQRVESYVRNQLRLTDAAGGFPVVAEASAAFLAALKAVRAAPADPAAQGAADTALEAWYQKNFVPRIDRIAGGHAEAAKLVPQDPTSRRLQADYIARNPNDPGRKDGLVAAPGGDAYDQVHARFHPILKHFVDSVGFYDINLVDPETGDVFYTVEKEVDFLSNVKTNPFGRSGFAQIVERALDPRNGGKAVVQDLTPYPPSGFGPQFFTAVPIVVDGRTIAVMVAQLDIEAMNRLLTDGGRWRESGQGETGEVYLVGEDRLMRSQSRFAQEHPEALSADLKSAGLPEATIKGIEAFKSTILYLPVKTDGVEKAFHNQIGVARYNDYRGKAVIGAYGPIEVAGLRWAIVAEQDSDEALAPVTTLRRDLLAAAALAAVALTLFALGCASVFTRPIRGILAAMVSFRDKRELRRVPVTSSDEFGDLETGYNAMADEIDARDQAIRVLNREKEQMVRSMYPATVAERLQRGVETTAETVSNVTVAVCLFDGIETPDAPISADEARERLNALFDVLLATATACGIEPVHALGGSYVAVCGLSSPRFDHADRTLAWIRESARGVSRLGADWVRDVSLRFGVASGDLDVLVFSAGHAPYDVWGRTLGVARRLAAAAAPQTAWVDESAFALLGGVDGLQPCPPVENGPSGRIASWSLPLSQAVAEAAQ</sequence>
<dbReference type="Pfam" id="PF00672">
    <property type="entry name" value="HAMP"/>
    <property type="match status" value="1"/>
</dbReference>
<dbReference type="Gene3D" id="3.30.70.1230">
    <property type="entry name" value="Nucleotide cyclase"/>
    <property type="match status" value="1"/>
</dbReference>
<gene>
    <name evidence="4" type="ORF">DFR50_12780</name>
</gene>
<dbReference type="PANTHER" id="PTHR32089">
    <property type="entry name" value="METHYL-ACCEPTING CHEMOTAXIS PROTEIN MCPB"/>
    <property type="match status" value="1"/>
</dbReference>
<evidence type="ECO:0000313" key="5">
    <source>
        <dbReference type="Proteomes" id="UP000253529"/>
    </source>
</evidence>
<dbReference type="AlphaFoldDB" id="A0A366F142"/>
<dbReference type="GO" id="GO:0004016">
    <property type="term" value="F:adenylate cyclase activity"/>
    <property type="evidence" value="ECO:0007669"/>
    <property type="project" value="UniProtKB-ARBA"/>
</dbReference>
<dbReference type="Pfam" id="PF00211">
    <property type="entry name" value="Guanylate_cyc"/>
    <property type="match status" value="1"/>
</dbReference>
<dbReference type="InterPro" id="IPR001054">
    <property type="entry name" value="A/G_cyclase"/>
</dbReference>
<keyword evidence="5" id="KW-1185">Reference proteome</keyword>
<feature type="transmembrane region" description="Helical" evidence="1">
    <location>
        <begin position="418"/>
        <end position="441"/>
    </location>
</feature>
<evidence type="ECO:0000256" key="1">
    <source>
        <dbReference type="SAM" id="Phobius"/>
    </source>
</evidence>
<dbReference type="InterPro" id="IPR029787">
    <property type="entry name" value="Nucleotide_cyclase"/>
</dbReference>
<reference evidence="4 5" key="1">
    <citation type="submission" date="2018-06" db="EMBL/GenBank/DDBJ databases">
        <title>Genomic Encyclopedia of Type Strains, Phase IV (KMG-IV): sequencing the most valuable type-strain genomes for metagenomic binning, comparative biology and taxonomic classification.</title>
        <authorList>
            <person name="Goeker M."/>
        </authorList>
    </citation>
    <scope>NUCLEOTIDE SEQUENCE [LARGE SCALE GENOMIC DNA]</scope>
    <source>
        <strain evidence="4 5">DSM 24875</strain>
    </source>
</reference>